<protein>
    <recommendedName>
        <fullName evidence="1">DUF6314 domain-containing protein</fullName>
    </recommendedName>
</protein>
<accession>A0A238IWM5</accession>
<dbReference type="Pfam" id="PF19834">
    <property type="entry name" value="DUF6314"/>
    <property type="match status" value="1"/>
</dbReference>
<dbReference type="EMBL" id="FXXQ01000001">
    <property type="protein sequence ID" value="SMX22382.1"/>
    <property type="molecule type" value="Genomic_DNA"/>
</dbReference>
<name>A0A238IWM5_9RHOB</name>
<dbReference type="InterPro" id="IPR045632">
    <property type="entry name" value="DUF6314"/>
</dbReference>
<dbReference type="RefSeq" id="WP_093972341.1">
    <property type="nucleotide sequence ID" value="NZ_FXXQ01000001.1"/>
</dbReference>
<evidence type="ECO:0000313" key="2">
    <source>
        <dbReference type="EMBL" id="SMX22382.1"/>
    </source>
</evidence>
<dbReference type="OrthoDB" id="7351979at2"/>
<gene>
    <name evidence="2" type="ORF">BOA8489_00478</name>
</gene>
<feature type="domain" description="DUF6314" evidence="1">
    <location>
        <begin position="10"/>
        <end position="139"/>
    </location>
</feature>
<reference evidence="2 3" key="1">
    <citation type="submission" date="2017-05" db="EMBL/GenBank/DDBJ databases">
        <authorList>
            <person name="Song R."/>
            <person name="Chenine A.L."/>
            <person name="Ruprecht R.M."/>
        </authorList>
    </citation>
    <scope>NUCLEOTIDE SEQUENCE [LARGE SCALE GENOMIC DNA]</scope>
    <source>
        <strain evidence="2 3">CECT 8489</strain>
    </source>
</reference>
<evidence type="ECO:0000259" key="1">
    <source>
        <dbReference type="Pfam" id="PF19834"/>
    </source>
</evidence>
<dbReference type="AlphaFoldDB" id="A0A238IWM5"/>
<dbReference type="Proteomes" id="UP000201838">
    <property type="component" value="Unassembled WGS sequence"/>
</dbReference>
<evidence type="ECO:0000313" key="3">
    <source>
        <dbReference type="Proteomes" id="UP000201838"/>
    </source>
</evidence>
<proteinExistence type="predicted"/>
<keyword evidence="3" id="KW-1185">Reference proteome</keyword>
<sequence>MSGLGSLTALEGRWKMAREIVHDDGRRDVFQGESVFQRSGRRLVQDEAGVLTPARGGTPMKATRRYVWSVDGTRVDVAFGDMRPFHSVPLGVKAYETTYLCPPDRYQVSYDFKDFPEWSAVWQVEGPRKSYRMETRYSRISG</sequence>
<organism evidence="2 3">
    <name type="scientific">Boseongicola aestuarii</name>
    <dbReference type="NCBI Taxonomy" id="1470561"/>
    <lineage>
        <taxon>Bacteria</taxon>
        <taxon>Pseudomonadati</taxon>
        <taxon>Pseudomonadota</taxon>
        <taxon>Alphaproteobacteria</taxon>
        <taxon>Rhodobacterales</taxon>
        <taxon>Paracoccaceae</taxon>
        <taxon>Boseongicola</taxon>
    </lineage>
</organism>